<feature type="transmembrane region" description="Helical" evidence="1">
    <location>
        <begin position="91"/>
        <end position="118"/>
    </location>
</feature>
<feature type="transmembrane region" description="Helical" evidence="1">
    <location>
        <begin position="164"/>
        <end position="191"/>
    </location>
</feature>
<feature type="transmembrane region" description="Helical" evidence="1">
    <location>
        <begin position="723"/>
        <end position="741"/>
    </location>
</feature>
<feature type="transmembrane region" description="Helical" evidence="1">
    <location>
        <begin position="467"/>
        <end position="488"/>
    </location>
</feature>
<evidence type="ECO:0008006" key="4">
    <source>
        <dbReference type="Google" id="ProtNLM"/>
    </source>
</evidence>
<feature type="transmembrane region" description="Helical" evidence="1">
    <location>
        <begin position="684"/>
        <end position="703"/>
    </location>
</feature>
<dbReference type="RefSeq" id="XP_068364029.1">
    <property type="nucleotide sequence ID" value="XM_068500943.1"/>
</dbReference>
<dbReference type="VEuPathDB" id="TrichDB:TRFO_19689"/>
<sequence length="1188" mass="137533">MDQVLLEEDQQKEVGYTQNKVFIFANEIQFFVSNHNILNQVISFIIYLLLIAYNFLSALPISPLDNPEMELIDYAYMIFTGTISNPSKSSIVIISILLNTIVLFLLGITFIVSMYLLVTPVHLPFAIKVVAVLWYYVIPLFTPIELVVLSRTYNYLSITDDNLLFLFFLFTNIFIYAMILIVGVFNAVTIYRVKYIFSTLKPFQAIAFTFLLAVSHQMISFVSYPSQALLVVSFFIQLAGIIYFTYQTPYITIWMTTALLTYYIFSLCVSILRVLPIVVEFWEIFIVLGASLMISIVLSFSFKSHILCKIGLLKNRFDRTRFDINQKIVSVDLRSLQNIEIWALLKIFPELSRKLQDLLFKILDSRDPKTFEDSLFLYTFEIVLNYNDDKIYISKNQIYALKSLKTKFWEAVWKVNFSVLPQISAEIGHRRVILQQNILFYNNYNRRSHKTVKKLTSPGKIQKNHHLTILHILVILFCAASVLSQYFISISFRSSYSKFVKFTKLRNFLTSISLIQIDLWPKNNFLSKNTYDIVIDNWEKIKNEDILTLDLNEIPYISIIQTYLNDLSNYNTTLELTDALTSLDIFHIFHNLFLKSNGHFDRINYRTNSDIESALFSVLAIISFFYIIGFIGSILRLSNQEHSFFAGFQSFSKNSIINYRKIEIKNEINVPVPLHTIEWDVLKYFIISYLTSFVAMFFLWLIVYLEFYFLKEDSKRFSNYTDLTGSFALAYGYYSVSVFYGKRSFFQPKVMEAIDISDDYFNQLYIDNESSTLIKIIPKSIFKNIASFYYQTPLKESDNSIKETIRQLYKDADLLDTPIFQYDCDFIVRVVVFLISTIFLTIVAYFSHYVFHIIHDSSISEKIGLLIDFENEANIENWKLDKYNSDDLPLILLKMSSDLTIKFATKCAKEKLNIDVGNNFTDIKNYDLIHSSEILNAIHDMKNTNSSNSITIKKDNGKFTIINPHFQIISCIKTLKSIILIDDVELVDKDDDLSIYESVNPYFKVGSPKSIAFKNDQIALISLKLIGLSNFVKINSPQIVKSYLTDILSQLSEIDDFYRISIRNNTIIVASKNIVFSTNNQFISVCADFGKKAQNIVSSLSKQYETDVFCSVLFHRCEAMTLNVNDVQCGQSDFTSNVINFIDECHSHFLMNAIGFVPRMKITQILNMSKIMTITLKNGATADIFIFI</sequence>
<dbReference type="EMBL" id="MLAK01000599">
    <property type="protein sequence ID" value="OHT10893.1"/>
    <property type="molecule type" value="Genomic_DNA"/>
</dbReference>
<evidence type="ECO:0000313" key="3">
    <source>
        <dbReference type="Proteomes" id="UP000179807"/>
    </source>
</evidence>
<keyword evidence="3" id="KW-1185">Reference proteome</keyword>
<feature type="transmembrane region" description="Helical" evidence="1">
    <location>
        <begin position="125"/>
        <end position="144"/>
    </location>
</feature>
<evidence type="ECO:0000313" key="2">
    <source>
        <dbReference type="EMBL" id="OHT10893.1"/>
    </source>
</evidence>
<name>A0A1J4KNC3_9EUKA</name>
<keyword evidence="1" id="KW-1133">Transmembrane helix</keyword>
<dbReference type="Proteomes" id="UP000179807">
    <property type="component" value="Unassembled WGS sequence"/>
</dbReference>
<feature type="transmembrane region" description="Helical" evidence="1">
    <location>
        <begin position="614"/>
        <end position="635"/>
    </location>
</feature>
<feature type="transmembrane region" description="Helical" evidence="1">
    <location>
        <begin position="826"/>
        <end position="851"/>
    </location>
</feature>
<feature type="transmembrane region" description="Helical" evidence="1">
    <location>
        <begin position="203"/>
        <end position="222"/>
    </location>
</feature>
<accession>A0A1J4KNC3</accession>
<feature type="transmembrane region" description="Helical" evidence="1">
    <location>
        <begin position="253"/>
        <end position="275"/>
    </location>
</feature>
<proteinExistence type="predicted"/>
<comment type="caution">
    <text evidence="2">The sequence shown here is derived from an EMBL/GenBank/DDBJ whole genome shotgun (WGS) entry which is preliminary data.</text>
</comment>
<reference evidence="2" key="1">
    <citation type="submission" date="2016-10" db="EMBL/GenBank/DDBJ databases">
        <authorList>
            <person name="Benchimol M."/>
            <person name="Almeida L.G."/>
            <person name="Vasconcelos A.T."/>
            <person name="Perreira-Neves A."/>
            <person name="Rosa I.A."/>
            <person name="Tasca T."/>
            <person name="Bogo M.R."/>
            <person name="de Souza W."/>
        </authorList>
    </citation>
    <scope>NUCLEOTIDE SEQUENCE [LARGE SCALE GENOMIC DNA]</scope>
    <source>
        <strain evidence="2">K</strain>
    </source>
</reference>
<gene>
    <name evidence="2" type="ORF">TRFO_19689</name>
</gene>
<keyword evidence="1" id="KW-0812">Transmembrane</keyword>
<dbReference type="GeneID" id="94835647"/>
<protein>
    <recommendedName>
        <fullName evidence="4">Guanylate cyclase domain-containing protein</fullName>
    </recommendedName>
</protein>
<feature type="transmembrane region" description="Helical" evidence="1">
    <location>
        <begin position="281"/>
        <end position="302"/>
    </location>
</feature>
<feature type="transmembrane region" description="Helical" evidence="1">
    <location>
        <begin position="41"/>
        <end position="61"/>
    </location>
</feature>
<dbReference type="AlphaFoldDB" id="A0A1J4KNC3"/>
<evidence type="ECO:0000256" key="1">
    <source>
        <dbReference type="SAM" id="Phobius"/>
    </source>
</evidence>
<feature type="transmembrane region" description="Helical" evidence="1">
    <location>
        <begin position="228"/>
        <end position="246"/>
    </location>
</feature>
<keyword evidence="1" id="KW-0472">Membrane</keyword>
<organism evidence="2 3">
    <name type="scientific">Tritrichomonas foetus</name>
    <dbReference type="NCBI Taxonomy" id="1144522"/>
    <lineage>
        <taxon>Eukaryota</taxon>
        <taxon>Metamonada</taxon>
        <taxon>Parabasalia</taxon>
        <taxon>Tritrichomonadida</taxon>
        <taxon>Tritrichomonadidae</taxon>
        <taxon>Tritrichomonas</taxon>
    </lineage>
</organism>